<sequence>MAVVSTTRLQAFTLGFGNQLRTRNLLTRRAAFGRHRTVGTDRRCAVHGAWRQLYSSGSGFRRTVPGTRSRD</sequence>
<dbReference type="Proteomes" id="UP000247480">
    <property type="component" value="Unassembled WGS sequence"/>
</dbReference>
<evidence type="ECO:0000313" key="2">
    <source>
        <dbReference type="Proteomes" id="UP000247480"/>
    </source>
</evidence>
<protein>
    <submittedName>
        <fullName evidence="1">Uncharacterized protein</fullName>
    </submittedName>
</protein>
<comment type="caution">
    <text evidence="1">The sequence shown here is derived from an EMBL/GenBank/DDBJ whole genome shotgun (WGS) entry which is preliminary data.</text>
</comment>
<dbReference type="AlphaFoldDB" id="A0A2V0Q9T7"/>
<accession>A0A2V0Q9T7</accession>
<evidence type="ECO:0000313" key="1">
    <source>
        <dbReference type="EMBL" id="GBH07148.1"/>
    </source>
</evidence>
<reference evidence="1 2" key="1">
    <citation type="submission" date="2018-04" db="EMBL/GenBank/DDBJ databases">
        <title>Draft genome sequence of Pseudomonas syringae pv. actinidiae biovar 1 strains isolated from kiwifruit in Kagawa prefecture.</title>
        <authorList>
            <person name="Tabuchi M."/>
            <person name="Saito M."/>
            <person name="Fujiwara S."/>
            <person name="Sasa N."/>
            <person name="Akimitsu K."/>
            <person name="Gomi K."/>
            <person name="Konishi-Sugita S."/>
            <person name="Hamano K."/>
            <person name="Kataoka I."/>
        </authorList>
    </citation>
    <scope>NUCLEOTIDE SEQUENCE [LARGE SCALE GENOMIC DNA]</scope>
    <source>
        <strain evidence="1 2">MAFF212206</strain>
    </source>
</reference>
<gene>
    <name evidence="1" type="ORF">KPSA1_00482</name>
</gene>
<dbReference type="EMBL" id="BGJZ01000018">
    <property type="protein sequence ID" value="GBH07148.1"/>
    <property type="molecule type" value="Genomic_DNA"/>
</dbReference>
<name>A0A2V0Q9T7_PSESF</name>
<proteinExistence type="predicted"/>
<organism evidence="1 2">
    <name type="scientific">Pseudomonas syringae pv. actinidiae</name>
    <dbReference type="NCBI Taxonomy" id="103796"/>
    <lineage>
        <taxon>Bacteria</taxon>
        <taxon>Pseudomonadati</taxon>
        <taxon>Pseudomonadota</taxon>
        <taxon>Gammaproteobacteria</taxon>
        <taxon>Pseudomonadales</taxon>
        <taxon>Pseudomonadaceae</taxon>
        <taxon>Pseudomonas</taxon>
        <taxon>Pseudomonas syringae</taxon>
    </lineage>
</organism>